<dbReference type="Proteomes" id="UP001239111">
    <property type="component" value="Chromosome 2"/>
</dbReference>
<evidence type="ECO:0000313" key="1">
    <source>
        <dbReference type="EMBL" id="KAJ8677950.1"/>
    </source>
</evidence>
<keyword evidence="2" id="KW-1185">Reference proteome</keyword>
<proteinExistence type="predicted"/>
<gene>
    <name evidence="1" type="ORF">QAD02_013737</name>
</gene>
<accession>A0ACC2P2Z0</accession>
<name>A0ACC2P2Z0_9HYME</name>
<dbReference type="EMBL" id="CM056742">
    <property type="protein sequence ID" value="KAJ8677950.1"/>
    <property type="molecule type" value="Genomic_DNA"/>
</dbReference>
<protein>
    <submittedName>
        <fullName evidence="1">Uncharacterized protein</fullName>
    </submittedName>
</protein>
<organism evidence="1 2">
    <name type="scientific">Eretmocerus hayati</name>
    <dbReference type="NCBI Taxonomy" id="131215"/>
    <lineage>
        <taxon>Eukaryota</taxon>
        <taxon>Metazoa</taxon>
        <taxon>Ecdysozoa</taxon>
        <taxon>Arthropoda</taxon>
        <taxon>Hexapoda</taxon>
        <taxon>Insecta</taxon>
        <taxon>Pterygota</taxon>
        <taxon>Neoptera</taxon>
        <taxon>Endopterygota</taxon>
        <taxon>Hymenoptera</taxon>
        <taxon>Apocrita</taxon>
        <taxon>Proctotrupomorpha</taxon>
        <taxon>Chalcidoidea</taxon>
        <taxon>Aphelinidae</taxon>
        <taxon>Aphelininae</taxon>
        <taxon>Eretmocerus</taxon>
    </lineage>
</organism>
<sequence>MANSIRPAFLDDPTMPDFAKALGEYMYTSQVSNHTQLTSVDSRLSDPTTSSQDDTRAISNLQAEVRSSRSVVDQCELRFLGVPDSSPLSDLELGNSPMRCADRVGPLLLVRRWDFPPARPIPAQGMNSSPSQLTPAGNFNPHEDNNLKSQVTKPRTVEVRRLNNVNSDELHRLIISSLPSTIYAPETGTPSDHLAKTRTAAFASR</sequence>
<reference evidence="1" key="1">
    <citation type="submission" date="2023-04" db="EMBL/GenBank/DDBJ databases">
        <title>A chromosome-level genome assembly of the parasitoid wasp Eretmocerus hayati.</title>
        <authorList>
            <person name="Zhong Y."/>
            <person name="Liu S."/>
            <person name="Liu Y."/>
        </authorList>
    </citation>
    <scope>NUCLEOTIDE SEQUENCE</scope>
    <source>
        <strain evidence="1">ZJU_SS_LIU_2023</strain>
    </source>
</reference>
<evidence type="ECO:0000313" key="2">
    <source>
        <dbReference type="Proteomes" id="UP001239111"/>
    </source>
</evidence>
<comment type="caution">
    <text evidence="1">The sequence shown here is derived from an EMBL/GenBank/DDBJ whole genome shotgun (WGS) entry which is preliminary data.</text>
</comment>